<dbReference type="Proteomes" id="UP000789920">
    <property type="component" value="Unassembled WGS sequence"/>
</dbReference>
<feature type="non-terminal residue" evidence="1">
    <location>
        <position position="353"/>
    </location>
</feature>
<reference evidence="1" key="1">
    <citation type="submission" date="2021-06" db="EMBL/GenBank/DDBJ databases">
        <authorList>
            <person name="Kallberg Y."/>
            <person name="Tangrot J."/>
            <person name="Rosling A."/>
        </authorList>
    </citation>
    <scope>NUCLEOTIDE SEQUENCE</scope>
    <source>
        <strain evidence="1">MA461A</strain>
    </source>
</reference>
<keyword evidence="2" id="KW-1185">Reference proteome</keyword>
<evidence type="ECO:0000313" key="1">
    <source>
        <dbReference type="EMBL" id="CAG8807374.1"/>
    </source>
</evidence>
<accession>A0ACA9RST8</accession>
<evidence type="ECO:0000313" key="2">
    <source>
        <dbReference type="Proteomes" id="UP000789920"/>
    </source>
</evidence>
<name>A0ACA9RST8_9GLOM</name>
<comment type="caution">
    <text evidence="1">The sequence shown here is derived from an EMBL/GenBank/DDBJ whole genome shotgun (WGS) entry which is preliminary data.</text>
</comment>
<protein>
    <submittedName>
        <fullName evidence="1">1870_t:CDS:1</fullName>
    </submittedName>
</protein>
<gene>
    <name evidence="1" type="ORF">RPERSI_LOCUS22378</name>
</gene>
<dbReference type="EMBL" id="CAJVQC010067610">
    <property type="protein sequence ID" value="CAG8807374.1"/>
    <property type="molecule type" value="Genomic_DNA"/>
</dbReference>
<organism evidence="1 2">
    <name type="scientific">Racocetra persica</name>
    <dbReference type="NCBI Taxonomy" id="160502"/>
    <lineage>
        <taxon>Eukaryota</taxon>
        <taxon>Fungi</taxon>
        <taxon>Fungi incertae sedis</taxon>
        <taxon>Mucoromycota</taxon>
        <taxon>Glomeromycotina</taxon>
        <taxon>Glomeromycetes</taxon>
        <taxon>Diversisporales</taxon>
        <taxon>Gigasporaceae</taxon>
        <taxon>Racocetra</taxon>
    </lineage>
</organism>
<proteinExistence type="predicted"/>
<sequence length="353" mass="40552">MSSQINLINNAVDISANTINAINSVTSVSSSLLKFTSFAPLISDVLKLIQEIIELYETAEHNKYMCGILLDRCFAAEAAIKSLSIRRKEDTEFFSKEQNYTLLCKFKSSIEKIKRFIQQISQLTGFRKFTIGFFQANTVKEELTSLITEFDGYVRSLNFSITVSVKLQQSEIDKDLKIMKKYLESIHGGITNLSGEVSGVFEKISALNRLYHKNNSFQIIDKVINGCMLDINSFSNQLGSNRDHRIHKRRRKKDYADVSFEEIPAKNLDDEVIKQDLQRQISILKMLEDSRFNENTGRHSGDTEQLRYTAPEKLQDSKYKYDVKCEIYSSMLTKDDSFGILLWELAEESLPFE</sequence>